<comment type="caution">
    <text evidence="2">The sequence shown here is derived from an EMBL/GenBank/DDBJ whole genome shotgun (WGS) entry which is preliminary data.</text>
</comment>
<dbReference type="InterPro" id="IPR029033">
    <property type="entry name" value="His_PPase_superfam"/>
</dbReference>
<dbReference type="SUPFAM" id="SSF53254">
    <property type="entry name" value="Phosphoglycerate mutase-like"/>
    <property type="match status" value="1"/>
</dbReference>
<keyword evidence="1 2" id="KW-0378">Hydrolase</keyword>
<dbReference type="Proteomes" id="UP001595616">
    <property type="component" value="Unassembled WGS sequence"/>
</dbReference>
<accession>A0ABV7Z3V2</accession>
<dbReference type="PROSITE" id="PS00175">
    <property type="entry name" value="PG_MUTASE"/>
    <property type="match status" value="1"/>
</dbReference>
<name>A0ABV7Z3V2_9BACT</name>
<sequence length="213" mass="24223">MSKKLIYLIRHGETEYNKLGIVQGSGVDSDLNETGQQQAFEFFKKYAEIPFQKIYTSALKRTHQTVVHFLEKGIPHEQLPELNEISWGEKEGRIPNSKDDVLYADLLESWAKGETHRAAEGGESPEQVVERQKVGLEKILANAEEDLILVAMHGRAMRILLSHITQSELSTMDRFAHTNTCLYLLEYSYETQSFEILVSNDSSHLEVKSNLIG</sequence>
<dbReference type="CDD" id="cd07067">
    <property type="entry name" value="HP_PGM_like"/>
    <property type="match status" value="1"/>
</dbReference>
<evidence type="ECO:0000313" key="3">
    <source>
        <dbReference type="Proteomes" id="UP001595616"/>
    </source>
</evidence>
<dbReference type="RefSeq" id="WP_379839943.1">
    <property type="nucleotide sequence ID" value="NZ_JBHRYQ010000001.1"/>
</dbReference>
<gene>
    <name evidence="2" type="ORF">ACFOOI_20400</name>
</gene>
<proteinExistence type="predicted"/>
<dbReference type="PANTHER" id="PTHR46517">
    <property type="entry name" value="FRUCTOSE-2,6-BISPHOSPHATASE TIGAR"/>
    <property type="match status" value="1"/>
</dbReference>
<keyword evidence="3" id="KW-1185">Reference proteome</keyword>
<evidence type="ECO:0000313" key="2">
    <source>
        <dbReference type="EMBL" id="MFC3813037.1"/>
    </source>
</evidence>
<reference evidence="3" key="1">
    <citation type="journal article" date="2019" name="Int. J. Syst. Evol. Microbiol.">
        <title>The Global Catalogue of Microorganisms (GCM) 10K type strain sequencing project: providing services to taxonomists for standard genome sequencing and annotation.</title>
        <authorList>
            <consortium name="The Broad Institute Genomics Platform"/>
            <consortium name="The Broad Institute Genome Sequencing Center for Infectious Disease"/>
            <person name="Wu L."/>
            <person name="Ma J."/>
        </authorList>
    </citation>
    <scope>NUCLEOTIDE SEQUENCE [LARGE SCALE GENOMIC DNA]</scope>
    <source>
        <strain evidence="3">CECT 7956</strain>
    </source>
</reference>
<organism evidence="2 3">
    <name type="scientific">Lacihabitans lacunae</name>
    <dbReference type="NCBI Taxonomy" id="1028214"/>
    <lineage>
        <taxon>Bacteria</taxon>
        <taxon>Pseudomonadati</taxon>
        <taxon>Bacteroidota</taxon>
        <taxon>Cytophagia</taxon>
        <taxon>Cytophagales</taxon>
        <taxon>Leadbetterellaceae</taxon>
        <taxon>Lacihabitans</taxon>
    </lineage>
</organism>
<dbReference type="Pfam" id="PF00300">
    <property type="entry name" value="His_Phos_1"/>
    <property type="match status" value="1"/>
</dbReference>
<dbReference type="EC" id="3.1.3.-" evidence="2"/>
<dbReference type="InterPro" id="IPR001345">
    <property type="entry name" value="PG/BPGM_mutase_AS"/>
</dbReference>
<dbReference type="PANTHER" id="PTHR46517:SF1">
    <property type="entry name" value="FRUCTOSE-2,6-BISPHOSPHATASE TIGAR"/>
    <property type="match status" value="1"/>
</dbReference>
<dbReference type="PIRSF" id="PIRSF000709">
    <property type="entry name" value="6PFK_2-Ptase"/>
    <property type="match status" value="1"/>
</dbReference>
<protein>
    <submittedName>
        <fullName evidence="2">Histidine phosphatase family protein</fullName>
        <ecNumber evidence="2">3.1.3.-</ecNumber>
    </submittedName>
</protein>
<dbReference type="Gene3D" id="3.40.50.1240">
    <property type="entry name" value="Phosphoglycerate mutase-like"/>
    <property type="match status" value="1"/>
</dbReference>
<dbReference type="InterPro" id="IPR013078">
    <property type="entry name" value="His_Pase_superF_clade-1"/>
</dbReference>
<dbReference type="SMART" id="SM00855">
    <property type="entry name" value="PGAM"/>
    <property type="match status" value="1"/>
</dbReference>
<dbReference type="GO" id="GO:0016787">
    <property type="term" value="F:hydrolase activity"/>
    <property type="evidence" value="ECO:0007669"/>
    <property type="project" value="UniProtKB-KW"/>
</dbReference>
<dbReference type="EMBL" id="JBHRYQ010000001">
    <property type="protein sequence ID" value="MFC3813037.1"/>
    <property type="molecule type" value="Genomic_DNA"/>
</dbReference>
<dbReference type="InterPro" id="IPR051695">
    <property type="entry name" value="Phosphoglycerate_Mutase"/>
</dbReference>
<evidence type="ECO:0000256" key="1">
    <source>
        <dbReference type="ARBA" id="ARBA00022801"/>
    </source>
</evidence>